<sequence>MRYAEYHKEIARLDKEIAKKLFREERAANGSGPWYLHLFPDMRSSVVEKAARERLALAKKRALLERDMFGAATLICNADATAVFRRTVPSSSDAVETLRVAADAALEWKR</sequence>
<reference evidence="1 2" key="1">
    <citation type="submission" date="2020-03" db="EMBL/GenBank/DDBJ databases">
        <title>Genomic Encyclopedia of Type Strains, Phase IV (KMG-IV): sequencing the most valuable type-strain genomes for metagenomic binning, comparative biology and taxonomic classification.</title>
        <authorList>
            <person name="Goeker M."/>
        </authorList>
    </citation>
    <scope>NUCLEOTIDE SEQUENCE [LARGE SCALE GENOMIC DNA]</scope>
    <source>
        <strain evidence="1 2">DSM 19867</strain>
    </source>
</reference>
<protein>
    <submittedName>
        <fullName evidence="1">Uncharacterized protein</fullName>
    </submittedName>
</protein>
<evidence type="ECO:0000313" key="2">
    <source>
        <dbReference type="Proteomes" id="UP000570514"/>
    </source>
</evidence>
<dbReference type="RefSeq" id="WP_167083755.1">
    <property type="nucleotide sequence ID" value="NZ_BAAADC010000001.1"/>
</dbReference>
<evidence type="ECO:0000313" key="1">
    <source>
        <dbReference type="EMBL" id="NIK89687.1"/>
    </source>
</evidence>
<keyword evidence="2" id="KW-1185">Reference proteome</keyword>
<dbReference type="Proteomes" id="UP000570514">
    <property type="component" value="Unassembled WGS sequence"/>
</dbReference>
<accession>A0A846N3K0</accession>
<proteinExistence type="predicted"/>
<name>A0A846N3K0_9PROT</name>
<dbReference type="EMBL" id="JAASRM010000001">
    <property type="protein sequence ID" value="NIK89687.1"/>
    <property type="molecule type" value="Genomic_DNA"/>
</dbReference>
<dbReference type="AlphaFoldDB" id="A0A846N3K0"/>
<gene>
    <name evidence="1" type="ORF">FHS83_003005</name>
</gene>
<organism evidence="1 2">
    <name type="scientific">Rhizomicrobium palustre</name>
    <dbReference type="NCBI Taxonomy" id="189966"/>
    <lineage>
        <taxon>Bacteria</taxon>
        <taxon>Pseudomonadati</taxon>
        <taxon>Pseudomonadota</taxon>
        <taxon>Alphaproteobacteria</taxon>
        <taxon>Micropepsales</taxon>
        <taxon>Micropepsaceae</taxon>
        <taxon>Rhizomicrobium</taxon>
    </lineage>
</organism>
<comment type="caution">
    <text evidence="1">The sequence shown here is derived from an EMBL/GenBank/DDBJ whole genome shotgun (WGS) entry which is preliminary data.</text>
</comment>